<protein>
    <recommendedName>
        <fullName evidence="5">Bacteriophage tail tape measure C-terminal domain-containing protein</fullName>
    </recommendedName>
</protein>
<gene>
    <name evidence="3" type="ORF">DPV79_16150</name>
</gene>
<reference evidence="3 4" key="1">
    <citation type="submission" date="2018-06" db="EMBL/GenBank/DDBJ databases">
        <title>Draft genome sequence of Burkholderia reimsis strain BE51 isolated from a French agricultural soil.</title>
        <authorList>
            <person name="Esmaeel Q."/>
        </authorList>
    </citation>
    <scope>NUCLEOTIDE SEQUENCE [LARGE SCALE GENOMIC DNA]</scope>
    <source>
        <strain evidence="3 4">BE51</strain>
    </source>
</reference>
<feature type="region of interest" description="Disordered" evidence="2">
    <location>
        <begin position="326"/>
        <end position="348"/>
    </location>
</feature>
<accession>A0A365QVP1</accession>
<dbReference type="AlphaFoldDB" id="A0A365QVP1"/>
<evidence type="ECO:0000313" key="3">
    <source>
        <dbReference type="EMBL" id="RBB38910.1"/>
    </source>
</evidence>
<dbReference type="EMBL" id="QMFZ01000012">
    <property type="protein sequence ID" value="RBB38910.1"/>
    <property type="molecule type" value="Genomic_DNA"/>
</dbReference>
<keyword evidence="4" id="KW-1185">Reference proteome</keyword>
<comment type="caution">
    <text evidence="3">The sequence shown here is derived from an EMBL/GenBank/DDBJ whole genome shotgun (WGS) entry which is preliminary data.</text>
</comment>
<name>A0A365QVP1_9BURK</name>
<proteinExistence type="predicted"/>
<sequence>MGRSAKESAAQVNENLEKIEGRLNSITKFAHTLGEVAIAGAVGDWAIEQVKAIGEYGEAVDNASQKTGIAAEEIQRLGYVGRVTGLTFDDMQHAMFQLARRMAEARGGSKEAAEALALVGVKGADLKNLSLDQVYQRIAETFKDHADGANKTALAMELMGRNGQQLIPTLNKGAEGFQELEDHAQKVGYVLDEETIAAMARLAEHMHQLDADSSAMANTLRGHVAVAFDELVKTLDDTAVAGDGAREAIKFFGEVIKGLVTIVLGAITGLSQLDDLLNGIAKAANDFKFGNFTAAGKDIADGYRQAKGEGDKFLQTYHRIWDEQQKREGANPTRHKPDVGVVHKGGSSGSTSKGLAAVAAAEAAAELALLKEKLQEEARANQDAYKSGAIGLQLYYQERQSIEERGLQGEIRTKEKERAAITSIKPQNANEALQLKAKQITVDGQLAVLEQRLADSRVRNAREYALALRDQNDQLARIAAASTVAVGGQAIAQQKALNDLRVALGQETAQQSIAVETDLENQRFALQRAEFDKEIELAHNKPVELAKINADILAAEAEHQTKMVELSAKGIQDQMKYQVEGTQVVESSFEGLFEKIATGQETARKAVMDFFTAIQQGIAKVMAKGLTENLFGGGTGGGGVLSDLMTRLFGNQGTNTTPSAGTTTGSSAASSGIGSVFKGLFGGSGSATLAGINSSQMTVAAMQAASATIPTATVATMTVANMISAGGGGSGGGGGFGDMLGGLFGGSTNSYGFSLAGTGVPDAMSAATSGAGMALPAGLGGIGAGIPMYDKGTNYIPQTQLAIVHRGEAVVPAAYNRPQVGSVVVTNHFSLGQATDLRTQSQIASMAAGALNRAARRNG</sequence>
<feature type="coiled-coil region" evidence="1">
    <location>
        <begin position="357"/>
        <end position="384"/>
    </location>
</feature>
<keyword evidence="1" id="KW-0175">Coiled coil</keyword>
<evidence type="ECO:0008006" key="5">
    <source>
        <dbReference type="Google" id="ProtNLM"/>
    </source>
</evidence>
<dbReference type="Proteomes" id="UP000252458">
    <property type="component" value="Unassembled WGS sequence"/>
</dbReference>
<evidence type="ECO:0000313" key="4">
    <source>
        <dbReference type="Proteomes" id="UP000252458"/>
    </source>
</evidence>
<evidence type="ECO:0000256" key="1">
    <source>
        <dbReference type="SAM" id="Coils"/>
    </source>
</evidence>
<organism evidence="3 4">
    <name type="scientific">Burkholderia reimsis</name>
    <dbReference type="NCBI Taxonomy" id="2234132"/>
    <lineage>
        <taxon>Bacteria</taxon>
        <taxon>Pseudomonadati</taxon>
        <taxon>Pseudomonadota</taxon>
        <taxon>Betaproteobacteria</taxon>
        <taxon>Burkholderiales</taxon>
        <taxon>Burkholderiaceae</taxon>
        <taxon>Burkholderia</taxon>
    </lineage>
</organism>
<evidence type="ECO:0000256" key="2">
    <source>
        <dbReference type="SAM" id="MobiDB-lite"/>
    </source>
</evidence>